<sequence>MAPHPISELYDEMYILYREGRYTREDFERLWPQMVEIARQNNDWDLLSTVRMLTPEDWLRDAWQKTVAESRAAEKNPV</sequence>
<organism evidence="1 2">
    <name type="scientific">Meiothermus taiwanensis WR-220</name>
    <dbReference type="NCBI Taxonomy" id="1339250"/>
    <lineage>
        <taxon>Bacteria</taxon>
        <taxon>Thermotogati</taxon>
        <taxon>Deinococcota</taxon>
        <taxon>Deinococci</taxon>
        <taxon>Thermales</taxon>
        <taxon>Thermaceae</taxon>
        <taxon>Meiothermus</taxon>
    </lineage>
</organism>
<evidence type="ECO:0000313" key="1">
    <source>
        <dbReference type="EMBL" id="AWR87915.1"/>
    </source>
</evidence>
<dbReference type="Proteomes" id="UP000263013">
    <property type="component" value="Chromosome"/>
</dbReference>
<evidence type="ECO:0000313" key="2">
    <source>
        <dbReference type="Proteomes" id="UP000263013"/>
    </source>
</evidence>
<protein>
    <submittedName>
        <fullName evidence="1">Uncharacterized protein</fullName>
    </submittedName>
</protein>
<proteinExistence type="predicted"/>
<reference evidence="1 2" key="1">
    <citation type="submission" date="2017-05" db="EMBL/GenBank/DDBJ databases">
        <title>Complete genome sequence of Meiothermus taiwanensis WR-220.</title>
        <authorList>
            <person name="Wu W.-L."/>
            <person name="Lo W.-S."/>
            <person name="Kuo C.-H."/>
            <person name="Wu S.-H."/>
        </authorList>
    </citation>
    <scope>NUCLEOTIDE SEQUENCE [LARGE SCALE GENOMIC DNA]</scope>
    <source>
        <strain evidence="1 2">WR-220</strain>
    </source>
</reference>
<gene>
    <name evidence="1" type="ORF">Mtai_v1c26870</name>
</gene>
<name>A0ABM6WLD9_9DEIN</name>
<dbReference type="EMBL" id="CP021130">
    <property type="protein sequence ID" value="AWR87915.1"/>
    <property type="molecule type" value="Genomic_DNA"/>
</dbReference>
<keyword evidence="2" id="KW-1185">Reference proteome</keyword>
<dbReference type="RefSeq" id="WP_187388560.1">
    <property type="nucleotide sequence ID" value="NZ_CP021130.1"/>
</dbReference>
<accession>A0ABM6WLD9</accession>